<dbReference type="SMART" id="SM00100">
    <property type="entry name" value="cNMP"/>
    <property type="match status" value="2"/>
</dbReference>
<evidence type="ECO:0000256" key="9">
    <source>
        <dbReference type="ARBA" id="ARBA00022741"/>
    </source>
</evidence>
<dbReference type="Ensembl" id="ENSANIT00000010880.1">
    <property type="protein sequence ID" value="ENSANIP00000010508.1"/>
    <property type="gene ID" value="ENSANIG00000007033.1"/>
</dbReference>
<comment type="function">
    <text evidence="12">Regulatory subunit of the cAMP-dependent protein kinases involved in cAMP signaling in cells. Type II regulatory chains mediate membrane association by binding to anchoring proteins, including the MAP2 kinase.</text>
</comment>
<keyword evidence="11" id="KW-0114">cAMP</keyword>
<dbReference type="InterPro" id="IPR014710">
    <property type="entry name" value="RmlC-like_jellyroll"/>
</dbReference>
<dbReference type="GO" id="GO:0004862">
    <property type="term" value="F:cAMP-dependent protein kinase inhibitor activity"/>
    <property type="evidence" value="ECO:0007669"/>
    <property type="project" value="TreeGrafter"/>
</dbReference>
<dbReference type="SUPFAM" id="SSF51206">
    <property type="entry name" value="cAMP-binding domain-like"/>
    <property type="match status" value="2"/>
</dbReference>
<dbReference type="InterPro" id="IPR000595">
    <property type="entry name" value="cNMP-bd_dom"/>
</dbReference>
<dbReference type="Pfam" id="PF00027">
    <property type="entry name" value="cNMP_binding"/>
    <property type="match status" value="2"/>
</dbReference>
<dbReference type="GO" id="GO:0005886">
    <property type="term" value="C:plasma membrane"/>
    <property type="evidence" value="ECO:0007669"/>
    <property type="project" value="UniProtKB-SubCell"/>
</dbReference>
<evidence type="ECO:0000256" key="4">
    <source>
        <dbReference type="ARBA" id="ARBA00022475"/>
    </source>
</evidence>
<dbReference type="AlphaFoldDB" id="A0A8B9MQ42"/>
<comment type="similarity">
    <text evidence="3">Belongs to the cAMP-dependent kinase regulatory chain family.</text>
</comment>
<evidence type="ECO:0000256" key="11">
    <source>
        <dbReference type="ARBA" id="ARBA00023149"/>
    </source>
</evidence>
<dbReference type="FunFam" id="2.60.120.10:FF:000017">
    <property type="entry name" value="cAMP-dependent protein kinase type II regulatory subunit"/>
    <property type="match status" value="1"/>
</dbReference>
<dbReference type="GO" id="GO:0005952">
    <property type="term" value="C:cAMP-dependent protein kinase complex"/>
    <property type="evidence" value="ECO:0007669"/>
    <property type="project" value="InterPro"/>
</dbReference>
<dbReference type="PANTHER" id="PTHR11635:SF153">
    <property type="entry name" value="CAMP-DEPENDENT PROTEIN KINASE TYPE II-ALPHA REGULATORY SUBUNIT"/>
    <property type="match status" value="1"/>
</dbReference>
<dbReference type="PROSITE" id="PS00889">
    <property type="entry name" value="CNMP_BINDING_2"/>
    <property type="match status" value="2"/>
</dbReference>
<keyword evidence="5" id="KW-0963">Cytoplasm</keyword>
<dbReference type="GO" id="GO:0034236">
    <property type="term" value="F:protein kinase A catalytic subunit binding"/>
    <property type="evidence" value="ECO:0007669"/>
    <property type="project" value="TreeGrafter"/>
</dbReference>
<reference evidence="15" key="1">
    <citation type="submission" date="2025-08" db="UniProtKB">
        <authorList>
            <consortium name="Ensembl"/>
        </authorList>
    </citation>
    <scope>IDENTIFICATION</scope>
</reference>
<keyword evidence="7" id="KW-0116">cAMP-binding</keyword>
<proteinExistence type="inferred from homology"/>
<evidence type="ECO:0000256" key="10">
    <source>
        <dbReference type="ARBA" id="ARBA00023136"/>
    </source>
</evidence>
<evidence type="ECO:0000259" key="14">
    <source>
        <dbReference type="PROSITE" id="PS50042"/>
    </source>
</evidence>
<feature type="domain" description="Cyclic nucleotide-binding" evidence="14">
    <location>
        <begin position="95"/>
        <end position="214"/>
    </location>
</feature>
<dbReference type="InterPro" id="IPR018490">
    <property type="entry name" value="cNMP-bd_dom_sf"/>
</dbReference>
<dbReference type="PROSITE" id="PS00888">
    <property type="entry name" value="CNMP_BINDING_1"/>
    <property type="match status" value="2"/>
</dbReference>
<dbReference type="PRINTS" id="PR00103">
    <property type="entry name" value="CAMPKINASE"/>
</dbReference>
<dbReference type="GO" id="GO:0005829">
    <property type="term" value="C:cytosol"/>
    <property type="evidence" value="ECO:0007669"/>
    <property type="project" value="TreeGrafter"/>
</dbReference>
<evidence type="ECO:0000256" key="12">
    <source>
        <dbReference type="ARBA" id="ARBA00037198"/>
    </source>
</evidence>
<evidence type="ECO:0000256" key="1">
    <source>
        <dbReference type="ARBA" id="ARBA00004236"/>
    </source>
</evidence>
<reference evidence="15" key="2">
    <citation type="submission" date="2025-09" db="UniProtKB">
        <authorList>
            <consortium name="Ensembl"/>
        </authorList>
    </citation>
    <scope>IDENTIFICATION</scope>
</reference>
<dbReference type="Proteomes" id="UP000694541">
    <property type="component" value="Unplaced"/>
</dbReference>
<keyword evidence="10" id="KW-0472">Membrane</keyword>
<comment type="subcellular location">
    <subcellularLocation>
        <location evidence="1">Cell membrane</location>
    </subcellularLocation>
    <subcellularLocation>
        <location evidence="2">Cytoplasm</location>
    </subcellularLocation>
</comment>
<dbReference type="FunFam" id="2.60.120.10:FF:000027">
    <property type="entry name" value="Protein kinase cAMP-dependent type II regulatory subunit alpha"/>
    <property type="match status" value="1"/>
</dbReference>
<sequence>MRTVSILGLIQPEFRKKTVDFFLCSSQALTVFVAGLEGKGILFFLVFLDCYFACVNCQHNVFVMSLSFCLAFYVVHPKTDEQRCRLQEACKDILLFKNLDQEQLSQVLDAMFERKVKPQEHVIDQGDDGDNFYVIERGLYDIIVAKDNQSRCVGRYDNHGSFGELALMYNTPRAATIVATTEGALWGLDRVTFRRIILKNNAKKRKTYELFIESVPLLKSLEASERMKIVDVIGEKVYQNGERIISQGDKADCFYIVESGEVKILIKSKTMTSKEANQEVEIARCHRGQYFGELALVTNKPRAASAYAVGEVKCLVMDVQAFERLLGPCMDIMKRNITHYEEQLVAMFGSSMDLLDPGN</sequence>
<dbReference type="Gene3D" id="2.60.120.10">
    <property type="entry name" value="Jelly Rolls"/>
    <property type="match status" value="2"/>
</dbReference>
<keyword evidence="6" id="KW-0597">Phosphoprotein</keyword>
<keyword evidence="16" id="KW-1185">Reference proteome</keyword>
<dbReference type="InterPro" id="IPR050503">
    <property type="entry name" value="cAMP-dep_PK_reg_su-like"/>
</dbReference>
<evidence type="ECO:0000256" key="13">
    <source>
        <dbReference type="ARBA" id="ARBA00041039"/>
    </source>
</evidence>
<accession>A0A8B9MQ42</accession>
<evidence type="ECO:0000313" key="16">
    <source>
        <dbReference type="Proteomes" id="UP000694541"/>
    </source>
</evidence>
<organism evidence="15 16">
    <name type="scientific">Accipiter nisus</name>
    <name type="common">Eurasian sparrowhawk</name>
    <dbReference type="NCBI Taxonomy" id="211598"/>
    <lineage>
        <taxon>Eukaryota</taxon>
        <taxon>Metazoa</taxon>
        <taxon>Chordata</taxon>
        <taxon>Craniata</taxon>
        <taxon>Vertebrata</taxon>
        <taxon>Euteleostomi</taxon>
        <taxon>Archelosauria</taxon>
        <taxon>Archosauria</taxon>
        <taxon>Dinosauria</taxon>
        <taxon>Saurischia</taxon>
        <taxon>Theropoda</taxon>
        <taxon>Coelurosauria</taxon>
        <taxon>Aves</taxon>
        <taxon>Neognathae</taxon>
        <taxon>Neoaves</taxon>
        <taxon>Telluraves</taxon>
        <taxon>Accipitrimorphae</taxon>
        <taxon>Accipitriformes</taxon>
        <taxon>Accipitridae</taxon>
        <taxon>Accipitrinae</taxon>
        <taxon>Accipiter</taxon>
    </lineage>
</organism>
<dbReference type="PANTHER" id="PTHR11635">
    <property type="entry name" value="CAMP-DEPENDENT PROTEIN KINASE REGULATORY CHAIN"/>
    <property type="match status" value="1"/>
</dbReference>
<evidence type="ECO:0000256" key="8">
    <source>
        <dbReference type="ARBA" id="ARBA00022737"/>
    </source>
</evidence>
<keyword evidence="9" id="KW-0547">Nucleotide-binding</keyword>
<dbReference type="PROSITE" id="PS50042">
    <property type="entry name" value="CNMP_BINDING_3"/>
    <property type="match status" value="2"/>
</dbReference>
<evidence type="ECO:0000256" key="6">
    <source>
        <dbReference type="ARBA" id="ARBA00022553"/>
    </source>
</evidence>
<evidence type="ECO:0000256" key="2">
    <source>
        <dbReference type="ARBA" id="ARBA00004496"/>
    </source>
</evidence>
<dbReference type="GO" id="GO:0030552">
    <property type="term" value="F:cAMP binding"/>
    <property type="evidence" value="ECO:0007669"/>
    <property type="project" value="UniProtKB-KW"/>
</dbReference>
<evidence type="ECO:0000256" key="3">
    <source>
        <dbReference type="ARBA" id="ARBA00005753"/>
    </source>
</evidence>
<evidence type="ECO:0000256" key="5">
    <source>
        <dbReference type="ARBA" id="ARBA00022490"/>
    </source>
</evidence>
<name>A0A8B9MQ42_9AVES</name>
<feature type="domain" description="Cyclic nucleotide-binding" evidence="14">
    <location>
        <begin position="217"/>
        <end position="343"/>
    </location>
</feature>
<keyword evidence="8" id="KW-0677">Repeat</keyword>
<dbReference type="CDD" id="cd00038">
    <property type="entry name" value="CAP_ED"/>
    <property type="match status" value="2"/>
</dbReference>
<evidence type="ECO:0000313" key="15">
    <source>
        <dbReference type="Ensembl" id="ENSANIP00000010508.1"/>
    </source>
</evidence>
<dbReference type="InterPro" id="IPR018488">
    <property type="entry name" value="cNMP-bd_CS"/>
</dbReference>
<keyword evidence="4" id="KW-1003">Cell membrane</keyword>
<protein>
    <recommendedName>
        <fullName evidence="13">cAMP-dependent protein kinase type II-alpha regulatory subunit</fullName>
    </recommendedName>
</protein>
<evidence type="ECO:0000256" key="7">
    <source>
        <dbReference type="ARBA" id="ARBA00022566"/>
    </source>
</evidence>